<keyword evidence="4 6" id="KW-1133">Transmembrane helix</keyword>
<evidence type="ECO:0000313" key="8">
    <source>
        <dbReference type="EMBL" id="MPN50241.1"/>
    </source>
</evidence>
<evidence type="ECO:0000259" key="7">
    <source>
        <dbReference type="Pfam" id="PF10035"/>
    </source>
</evidence>
<dbReference type="PANTHER" id="PTHR33545">
    <property type="entry name" value="UPF0750 MEMBRANE PROTEIN YITT-RELATED"/>
    <property type="match status" value="1"/>
</dbReference>
<dbReference type="Pfam" id="PF02588">
    <property type="entry name" value="YitT_membrane"/>
    <property type="match status" value="1"/>
</dbReference>
<comment type="caution">
    <text evidence="8">The sequence shown here is derived from an EMBL/GenBank/DDBJ whole genome shotgun (WGS) entry which is preliminary data.</text>
</comment>
<dbReference type="InterPro" id="IPR015867">
    <property type="entry name" value="N-reg_PII/ATP_PRibTrfase_C"/>
</dbReference>
<evidence type="ECO:0000256" key="5">
    <source>
        <dbReference type="ARBA" id="ARBA00023136"/>
    </source>
</evidence>
<sequence>MCIDLSIVILAGIVLKNIEVSLYSMITLYTSMRMVRFIETGIDYSKAFYIFTEKPNEIKNEIYEKLDRGVTLLKAVGGYRGEEKTVILCVVNRPQIFALKQIIKETDPTAFVVLADVNEVIGEGFHKDKIK</sequence>
<evidence type="ECO:0000256" key="6">
    <source>
        <dbReference type="SAM" id="Phobius"/>
    </source>
</evidence>
<name>A0A645IG00_9ZZZZ</name>
<evidence type="ECO:0000256" key="3">
    <source>
        <dbReference type="ARBA" id="ARBA00022692"/>
    </source>
</evidence>
<dbReference type="Gene3D" id="3.30.70.120">
    <property type="match status" value="1"/>
</dbReference>
<feature type="domain" description="DUF2179" evidence="7">
    <location>
        <begin position="68"/>
        <end position="122"/>
    </location>
</feature>
<gene>
    <name evidence="8" type="ORF">SDC9_197867</name>
</gene>
<dbReference type="AlphaFoldDB" id="A0A645IG00"/>
<dbReference type="GO" id="GO:0005886">
    <property type="term" value="C:plasma membrane"/>
    <property type="evidence" value="ECO:0007669"/>
    <property type="project" value="UniProtKB-SubCell"/>
</dbReference>
<keyword evidence="3 6" id="KW-0812">Transmembrane</keyword>
<dbReference type="InterPro" id="IPR019264">
    <property type="entry name" value="DUF2179"/>
</dbReference>
<reference evidence="8" key="1">
    <citation type="submission" date="2019-08" db="EMBL/GenBank/DDBJ databases">
        <authorList>
            <person name="Kucharzyk K."/>
            <person name="Murdoch R.W."/>
            <person name="Higgins S."/>
            <person name="Loffler F."/>
        </authorList>
    </citation>
    <scope>NUCLEOTIDE SEQUENCE</scope>
</reference>
<dbReference type="InterPro" id="IPR003740">
    <property type="entry name" value="YitT"/>
</dbReference>
<accession>A0A645IG00</accession>
<dbReference type="CDD" id="cd16380">
    <property type="entry name" value="YitT_C"/>
    <property type="match status" value="1"/>
</dbReference>
<dbReference type="EMBL" id="VSSQ01114238">
    <property type="protein sequence ID" value="MPN50241.1"/>
    <property type="molecule type" value="Genomic_DNA"/>
</dbReference>
<proteinExistence type="predicted"/>
<evidence type="ECO:0000256" key="2">
    <source>
        <dbReference type="ARBA" id="ARBA00022475"/>
    </source>
</evidence>
<dbReference type="PANTHER" id="PTHR33545:SF5">
    <property type="entry name" value="UPF0750 MEMBRANE PROTEIN YITT"/>
    <property type="match status" value="1"/>
</dbReference>
<keyword evidence="5 6" id="KW-0472">Membrane</keyword>
<organism evidence="8">
    <name type="scientific">bioreactor metagenome</name>
    <dbReference type="NCBI Taxonomy" id="1076179"/>
    <lineage>
        <taxon>unclassified sequences</taxon>
        <taxon>metagenomes</taxon>
        <taxon>ecological metagenomes</taxon>
    </lineage>
</organism>
<dbReference type="Pfam" id="PF10035">
    <property type="entry name" value="DUF2179"/>
    <property type="match status" value="1"/>
</dbReference>
<evidence type="ECO:0000256" key="1">
    <source>
        <dbReference type="ARBA" id="ARBA00004651"/>
    </source>
</evidence>
<dbReference type="InterPro" id="IPR051461">
    <property type="entry name" value="UPF0750_membrane"/>
</dbReference>
<comment type="subcellular location">
    <subcellularLocation>
        <location evidence="1">Cell membrane</location>
        <topology evidence="1">Multi-pass membrane protein</topology>
    </subcellularLocation>
</comment>
<keyword evidence="2" id="KW-1003">Cell membrane</keyword>
<evidence type="ECO:0000256" key="4">
    <source>
        <dbReference type="ARBA" id="ARBA00022989"/>
    </source>
</evidence>
<feature type="transmembrane region" description="Helical" evidence="6">
    <location>
        <begin position="6"/>
        <end position="29"/>
    </location>
</feature>
<protein>
    <recommendedName>
        <fullName evidence="7">DUF2179 domain-containing protein</fullName>
    </recommendedName>
</protein>